<evidence type="ECO:0000256" key="2">
    <source>
        <dbReference type="SAM" id="Phobius"/>
    </source>
</evidence>
<keyword evidence="2" id="KW-1133">Transmembrane helix</keyword>
<feature type="transmembrane region" description="Helical" evidence="2">
    <location>
        <begin position="2683"/>
        <end position="2701"/>
    </location>
</feature>
<keyword evidence="2" id="KW-0472">Membrane</keyword>
<feature type="transmembrane region" description="Helical" evidence="2">
    <location>
        <begin position="1288"/>
        <end position="1307"/>
    </location>
</feature>
<evidence type="ECO:0000256" key="3">
    <source>
        <dbReference type="SAM" id="SignalP"/>
    </source>
</evidence>
<dbReference type="EMBL" id="JASMQC010000044">
    <property type="protein sequence ID" value="KAK1929838.1"/>
    <property type="molecule type" value="Genomic_DNA"/>
</dbReference>
<proteinExistence type="inferred from homology"/>
<comment type="similarity">
    <text evidence="1">Belongs to the AB hydrolase superfamily.</text>
</comment>
<gene>
    <name evidence="4" type="ORF">P3T76_014684</name>
</gene>
<comment type="caution">
    <text evidence="4">The sequence shown here is derived from an EMBL/GenBank/DDBJ whole genome shotgun (WGS) entry which is preliminary data.</text>
</comment>
<evidence type="ECO:0000313" key="5">
    <source>
        <dbReference type="Proteomes" id="UP001259832"/>
    </source>
</evidence>
<feature type="transmembrane region" description="Helical" evidence="2">
    <location>
        <begin position="3285"/>
        <end position="3311"/>
    </location>
</feature>
<dbReference type="Proteomes" id="UP001259832">
    <property type="component" value="Unassembled WGS sequence"/>
</dbReference>
<evidence type="ECO:0008006" key="6">
    <source>
        <dbReference type="Google" id="ProtNLM"/>
    </source>
</evidence>
<organism evidence="4 5">
    <name type="scientific">Phytophthora citrophthora</name>
    <dbReference type="NCBI Taxonomy" id="4793"/>
    <lineage>
        <taxon>Eukaryota</taxon>
        <taxon>Sar</taxon>
        <taxon>Stramenopiles</taxon>
        <taxon>Oomycota</taxon>
        <taxon>Peronosporomycetes</taxon>
        <taxon>Peronosporales</taxon>
        <taxon>Peronosporaceae</taxon>
        <taxon>Phytophthora</taxon>
    </lineage>
</organism>
<keyword evidence="2" id="KW-0812">Transmembrane</keyword>
<reference evidence="4" key="1">
    <citation type="submission" date="2023-08" db="EMBL/GenBank/DDBJ databases">
        <title>Reference Genome Resource for the Citrus Pathogen Phytophthora citrophthora.</title>
        <authorList>
            <person name="Moller H."/>
            <person name="Coetzee B."/>
            <person name="Rose L.J."/>
            <person name="Van Niekerk J.M."/>
        </authorList>
    </citation>
    <scope>NUCLEOTIDE SEQUENCE</scope>
    <source>
        <strain evidence="4">STE-U-9442</strain>
    </source>
</reference>
<sequence>MKLVRALPFISMAVAQVSAQFNSSGSSSSSVSSISSSSFTPSSSTSSMGLNGWFSCSETTFSDEDGSANQNAECAVYTAPLCYSGVCENPESVTTTSVDIFVKRIPALSDSDTATNVWIMQGGPGASSTGMETTMVELHMRLNGTVNVYTMDHRGVGRSTRLDCVAAQVTTTGSPFGTEIDTTEVPACAQDLETKYGDLASFSITSAATDMATFISNYSNGANTIVYAVSYGTALVERLMHLDVPEITGYVLDGVATSSGTSKEFEYFSTWDADYGDVGDEFMALCATQSSCNDKFASTDLQTTLKSLLESFDNSPESTCAALVSNFNSAQPPSYTVRQTLGSLLQDGSTRNLIPPVVYRLNRCSSDDIDVLTYFFTTMNSDDSPSQDDAFESTLLYNVIVFSEMWETPQVSVSEMLERFTNSTISTGTYPRVLTYCSFSKENSTTCNELDAGSYDANGIIYARDQYWNVNATIPTQASVLLLSSKLDPQTPHKYAEFLLEALDGDKKELITFDYATHGTLWTTPTVAGDDSSVTCGMKLLVSYVSNNGDLNNLDKSCASSMPAPDLMVSVDNLHSYLSTDEAYDGTYDASLSSTGVTSGSSTSGNSSHYKTDFIVFLVLFIVALVVVIFLLYTNKHKKTDEGATIEEHHVEISTPVAVETVSSETTSFSTKEVMKFLYVFPFISMIIAQTPAQFNPSDSSSSSVSSISSSSFTSSSSTSSMGLNGWFSCSETTFSDEDGSANQNAECAVYTAPLCYSGVCENPESVTTTSVDIFVKRIPALSDSDTATNVWIMQGGPGASSTGMETTMVELHMRLNGTVNVYTMDHRGVGRSTRLDCVAAQVTTTGSPFGTEIDTTEVPACAQDLETKYGDLASFSITSAATDMATFISNYSNGANTIVYAVSYGTALVERLMHLDVPEITGYVLDGVATSSGTSKEFEYFSTWDADYGDVGDEFMALCATQSSCNDKFASTDLQTTLKSLLESFDNSPESTCAALVSNFNSAQPPSYTVRQTLGSLLQDGSTRNLIPPVVYRLNRCSSDDIDVLTYFFTTMNSDDSPSQDDAFESTLLYNVIVFSEMWETPQVSVSEMLERFTNSTISTGTYPRVLTYCSFSKENSTTCNELDAGSYDANGIIYARDQYWNVNATIPTQASVLLLSSKLDPQTPHKYAEFLLEALDGDKKELITFDYATHGTLWTTPTVAGDDSSVTCGMKLLVSYVSNNGDLNNLDKSCASSMPAPDLMVSVDNLHSYLSTDEAYDGTYDASLSSTGVTSGSSTSGNSSHYKTDFIVFLVLFIVALVVVIFLLYTNKHKKTDEGATIEEHHVEISTPVAVETVSSETTSFSTKEVMKFLYVFPFISMIIAQTPAQFNPSDSSSSSVSSISSSSFTSSSSTSSMGLNGWFSCSETTFSDEDGSANQNAECAVYTAPLCYSGVCENPESVTTTSVDIFVKRIPALSDSDTATNVWIMQGGPGASSTGMETTMVELHMRLNGTVNVYTMDHRGVGRSTRLDCVAAQVTTTGSPFGTEIDTTEVPACAQDLETKYGDLASFSITSAATDMATFISNYSNGANTIVYAVSYGTALVERLMHLDVPEITGYVLDGVATSSGTSKEFEYFSTWDADYGDVGDEFMALCATQSSCNDKFASTDLQTTLKSLLESFDNSPESTCAALVSNFNSAQPPSYTVRQTLGSLLQDGSTRNLIPPVVYRLNRCSSDDIDVLTYFFTTMNSDDSPSQDDAFESTLLYNVIVFSEMWETPQVSVSEMLERFTNSTISTGTYPRVLTYCSFSKENSTTCNELDAGSYDANGIIYARDQYWNVNATIPTQASVLLLSSKLDPQTPHKYAEFLLEALDGDKKELITFDYATHGTLWTTPTVAGDDSSVTCGMKLLVSYVSNNGDLNNLDKSCASSMPAPDLMVSVDNLHSYLSTDEAYDGTYDASLSSTGVTSGSSTSGNSSHYKTDFIVFLVLFIVALVVVIFLLYTNKHKKTDEGATIEEHHVEISTPVAVETVSSETTSFSTKEVMKFLYVFPFISMIIAQTPAQFNPSDSSSSSVSSISSSSFTSSSSTSSMGLNGWFSCSETTFSDEDGSANQNAECAVYTAPLCYSGVCENPESVTTTSVDIFVKRIPALSDSDTATNVWIMQGGPGASSTGMETTMVELHMRLNGTVNVYTMDHRGVGRSTRLDCVAAQVTTTGSPFGTEIDTTEVPACAQDLETKYGDLASFSITSAATDMATFISNYSNGANTIVYAVSYGTALVERLMHLDVPEITGYVLDGVATSSGTSKEFEYFSTWDADYGDVGDEFMALCATQSSCNDKFASTDLQTTLKSLLESFDNSPESTCAALVSNFNSAQPPSYTVRQTLGSLLQDGSTRNLIPPVVYRLNRCSSDDIDVLTYFFTTMNSDDSPSQDDAFESTLLYNVIVFSEMWETPQVSVSEMLERFTNSTISTGTYPRVLTYCSFSKENSTTCNELDAGSYDANGIIYARDQYWNVNATIPTQASVLLLSSKLDPQTPHKYAEFLLEALDGDKKELITFDYATHGTLWTTPTVAGDDSSVTCGMKLLVSYVSNNGDLNNLDKSCASSMPAPDLMVSVDNLHSYLSTDEAYDGTYDASLSSTGVTSGSSTSGNSSPYNTAFIIFLVLFIVALVVLFFLLYTSKQAKTVEGAIIEEHRVEISTPFKMKLYLAVVTFAQFLTALNSALSTDLNGWYPCSESTFADEGGSGDQDAECAVYSAPLCYPGICKTPQSIDSTVDIFVKRVPAIRKPNTATNVWLLQGGPGASSTASLTRCTTVVESAMVELHGRLDGAVNVYTMDHRGTGRSTLLDCVAAQVTTSGSPWGSYIEPSEVPACSKALEKKYGNLSSFSMTSAAMDIATFISSYSNSAKTIVYGVSYGTALVERVIHLDPPEVTGYVLDGVATSSGSSEEFEYFSTWDSDFSDVGDDFLGLCETQKECKDRFKTNNLAVTLQNLISEFDNNANSTCAALVNELFSDQSSEPASSILRRTLGSLLQSASTRTLIPPLVYRLSRCAAKDFDVLTHFFTSFYEYLASGSEDDAFSSTLLYYLIVFSEMWEIPQPSISEMVSRFTNARITNGASYADIPQYCAFSREVSPVCDQFDVGSYSGNGIIYERDQYWNKSATIPSQASVLLLSSKLDPQTPHKYAKYLLNSLNGNKKELITFNYATHATLWTTTMSGGSETCGMKLLVSYVANSGDLGGLDKSCVSEMPNFSLTPPRAYQYYFLSTSEIYDGVYDESLAASVTDSSSASLGGSGGIISRSRSKESSYMAAFITFLVLFVLALAAAVFFAYRWYKLKREKMNSRRTDDLPGDIEILTSGEVAASSPELSTSFSTQRAK</sequence>
<accession>A0AAD9G0V9</accession>
<feature type="transmembrane region" description="Helical" evidence="2">
    <location>
        <begin position="2635"/>
        <end position="2655"/>
    </location>
</feature>
<dbReference type="PANTHER" id="PTHR43039">
    <property type="entry name" value="ESTERASE-RELATED"/>
    <property type="match status" value="1"/>
</dbReference>
<dbReference type="Gene3D" id="3.40.50.1820">
    <property type="entry name" value="alpha/beta hydrolase"/>
    <property type="match status" value="5"/>
</dbReference>
<protein>
    <recommendedName>
        <fullName evidence="6">Serine protease family S33</fullName>
    </recommendedName>
</protein>
<feature type="chain" id="PRO_5042274005" description="Serine protease family S33" evidence="3">
    <location>
        <begin position="20"/>
        <end position="3355"/>
    </location>
</feature>
<name>A0AAD9G0V9_9STRA</name>
<feature type="transmembrane region" description="Helical" evidence="2">
    <location>
        <begin position="1351"/>
        <end position="1369"/>
    </location>
</feature>
<dbReference type="SUPFAM" id="SSF53474">
    <property type="entry name" value="alpha/beta-Hydrolases"/>
    <property type="match status" value="5"/>
</dbReference>
<evidence type="ECO:0000313" key="4">
    <source>
        <dbReference type="EMBL" id="KAK1929838.1"/>
    </source>
</evidence>
<keyword evidence="3" id="KW-0732">Signal</keyword>
<feature type="transmembrane region" description="Helical" evidence="2">
    <location>
        <begin position="677"/>
        <end position="695"/>
    </location>
</feature>
<evidence type="ECO:0000256" key="1">
    <source>
        <dbReference type="ARBA" id="ARBA00008645"/>
    </source>
</evidence>
<feature type="transmembrane region" description="Helical" evidence="2">
    <location>
        <begin position="1962"/>
        <end position="1981"/>
    </location>
</feature>
<feature type="signal peptide" evidence="3">
    <location>
        <begin position="1"/>
        <end position="19"/>
    </location>
</feature>
<feature type="transmembrane region" description="Helical" evidence="2">
    <location>
        <begin position="2025"/>
        <end position="2043"/>
    </location>
</feature>
<dbReference type="InterPro" id="IPR029058">
    <property type="entry name" value="AB_hydrolase_fold"/>
</dbReference>
<keyword evidence="5" id="KW-1185">Reference proteome</keyword>
<feature type="transmembrane region" description="Helical" evidence="2">
    <location>
        <begin position="614"/>
        <end position="633"/>
    </location>
</feature>